<dbReference type="RefSeq" id="WP_173769143.1">
    <property type="nucleotide sequence ID" value="NZ_JAAITS010000003.1"/>
</dbReference>
<keyword evidence="5" id="KW-1185">Reference proteome</keyword>
<dbReference type="PRINTS" id="PR00133">
    <property type="entry name" value="GLHYDRLASE3"/>
</dbReference>
<comment type="similarity">
    <text evidence="1">Belongs to the glycosyl hydrolase 3 family.</text>
</comment>
<name>A0ABX2H400_9FIRM</name>
<dbReference type="InterPro" id="IPR017853">
    <property type="entry name" value="GH"/>
</dbReference>
<evidence type="ECO:0000313" key="5">
    <source>
        <dbReference type="Proteomes" id="UP001644719"/>
    </source>
</evidence>
<dbReference type="EMBL" id="JAAITS010000003">
    <property type="protein sequence ID" value="NSG84116.1"/>
    <property type="molecule type" value="Genomic_DNA"/>
</dbReference>
<dbReference type="PANTHER" id="PTHR42715">
    <property type="entry name" value="BETA-GLUCOSIDASE"/>
    <property type="match status" value="1"/>
</dbReference>
<feature type="domain" description="Fibronectin type III-like" evidence="3">
    <location>
        <begin position="579"/>
        <end position="649"/>
    </location>
</feature>
<gene>
    <name evidence="4" type="ORF">G5B17_01400</name>
</gene>
<organism evidence="4 5">
    <name type="scientific">Blautia faecis</name>
    <dbReference type="NCBI Taxonomy" id="871665"/>
    <lineage>
        <taxon>Bacteria</taxon>
        <taxon>Bacillati</taxon>
        <taxon>Bacillota</taxon>
        <taxon>Clostridia</taxon>
        <taxon>Lachnospirales</taxon>
        <taxon>Lachnospiraceae</taxon>
        <taxon>Blautia</taxon>
    </lineage>
</organism>
<comment type="caution">
    <text evidence="4">The sequence shown here is derived from an EMBL/GenBank/DDBJ whole genome shotgun (WGS) entry which is preliminary data.</text>
</comment>
<dbReference type="Gene3D" id="3.20.20.300">
    <property type="entry name" value="Glycoside hydrolase, family 3, N-terminal domain"/>
    <property type="match status" value="2"/>
</dbReference>
<dbReference type="InterPro" id="IPR026891">
    <property type="entry name" value="Fn3-like"/>
</dbReference>
<dbReference type="InterPro" id="IPR036962">
    <property type="entry name" value="Glyco_hydro_3_N_sf"/>
</dbReference>
<dbReference type="Pfam" id="PF14310">
    <property type="entry name" value="Fn3-like"/>
    <property type="match status" value="1"/>
</dbReference>
<protein>
    <submittedName>
        <fullName evidence="4">Glycosyl hydrolase</fullName>
    </submittedName>
</protein>
<dbReference type="InterPro" id="IPR002772">
    <property type="entry name" value="Glyco_hydro_3_C"/>
</dbReference>
<evidence type="ECO:0000313" key="4">
    <source>
        <dbReference type="EMBL" id="NSG84116.1"/>
    </source>
</evidence>
<dbReference type="Pfam" id="PF01915">
    <property type="entry name" value="Glyco_hydro_3_C"/>
    <property type="match status" value="1"/>
</dbReference>
<dbReference type="PANTHER" id="PTHR42715:SF10">
    <property type="entry name" value="BETA-GLUCOSIDASE"/>
    <property type="match status" value="1"/>
</dbReference>
<dbReference type="Proteomes" id="UP001644719">
    <property type="component" value="Unassembled WGS sequence"/>
</dbReference>
<keyword evidence="2 4" id="KW-0378">Hydrolase</keyword>
<dbReference type="InterPro" id="IPR036881">
    <property type="entry name" value="Glyco_hydro_3_C_sf"/>
</dbReference>
<proteinExistence type="inferred from homology"/>
<dbReference type="InterPro" id="IPR013783">
    <property type="entry name" value="Ig-like_fold"/>
</dbReference>
<dbReference type="SMART" id="SM01217">
    <property type="entry name" value="Fn3_like"/>
    <property type="match status" value="1"/>
</dbReference>
<dbReference type="Gene3D" id="2.60.40.10">
    <property type="entry name" value="Immunoglobulins"/>
    <property type="match status" value="1"/>
</dbReference>
<dbReference type="SUPFAM" id="SSF51445">
    <property type="entry name" value="(Trans)glycosidases"/>
    <property type="match status" value="1"/>
</dbReference>
<evidence type="ECO:0000256" key="1">
    <source>
        <dbReference type="ARBA" id="ARBA00005336"/>
    </source>
</evidence>
<evidence type="ECO:0000259" key="3">
    <source>
        <dbReference type="SMART" id="SM01217"/>
    </source>
</evidence>
<dbReference type="Pfam" id="PF00933">
    <property type="entry name" value="Glyco_hydro_3"/>
    <property type="match status" value="1"/>
</dbReference>
<reference evidence="4 5" key="1">
    <citation type="journal article" date="2020" name="Cell Host Microbe">
        <title>Functional and Genomic Variation between Human-Derived Isolates of Lachnospiraceae Reveals Inter- and Intra-Species Diversity.</title>
        <authorList>
            <person name="Sorbara M.T."/>
            <person name="Littmann E.R."/>
            <person name="Fontana E."/>
            <person name="Moody T.U."/>
            <person name="Kohout C.E."/>
            <person name="Gjonbalaj M."/>
            <person name="Eaton V."/>
            <person name="Seok R."/>
            <person name="Leiner I.M."/>
            <person name="Pamer E.G."/>
        </authorList>
    </citation>
    <scope>NUCLEOTIDE SEQUENCE [LARGE SCALE GENOMIC DNA]</scope>
    <source>
        <strain evidence="4 5">MSK.17.74</strain>
    </source>
</reference>
<dbReference type="GO" id="GO:0016787">
    <property type="term" value="F:hydrolase activity"/>
    <property type="evidence" value="ECO:0007669"/>
    <property type="project" value="UniProtKB-KW"/>
</dbReference>
<dbReference type="Gene3D" id="3.40.50.1700">
    <property type="entry name" value="Glycoside hydrolase family 3 C-terminal domain"/>
    <property type="match status" value="2"/>
</dbReference>
<accession>A0ABX2H400</accession>
<dbReference type="SUPFAM" id="SSF52279">
    <property type="entry name" value="Beta-D-glucan exohydrolase, C-terminal domain"/>
    <property type="match status" value="1"/>
</dbReference>
<dbReference type="InterPro" id="IPR001764">
    <property type="entry name" value="Glyco_hydro_3_N"/>
</dbReference>
<evidence type="ECO:0000256" key="2">
    <source>
        <dbReference type="ARBA" id="ARBA00022801"/>
    </source>
</evidence>
<sequence>MKYQNIIDNMTLKEKAAFLSGKSEWQTRDFPRLDIPAIFCSDGPNGVRKQAGAGDHLGINPAVPATCFPTAAAMANSWDEELEQRVGVALGEESMEEDVNVLLGPGLNIKRNPLCGRNFEYFSEDPYLSGKMAAAFIRGVQSTGAAACAKHFAVNSQELRRMAMNAVVDERTLREIYLTGFEIAIKEGGAKTVMSSYNEVNGVYANENEHLLKDILRDEWGFEGSVITDWGASNDHSLGVKNGSTLEMPTPGLDAARELLASVESGKISEKDIDERVDELLDLVLTTTENAKHYKKVADKKALHEEHHKLARLACENSAVLLKNEDGILPVGAKVQAAIIGDFAFDPRYQGAGSSMVNSTKVDSIKDMLETSGISVTGIVRGYQRDGKEDEAMKKEAVDLARRSDVVLFFFGLNEKSETEGLDRKHLRIPQNQINLIQELAKANANMIGIISAGSVIEMPWHHHFKALLHTALMGQAGAGAVLDILSGKVNPSGKLAETYIKKYEDTPSYNYYPSQERNSEYREGIYVGYRYFDTAGVPVNYPFGYGLSYTTFEYDNLQVKPDGATFTLRNTGKYDGAEIAQLYVGLPGAKVFRPVKELKGFSKVFLKAGEEKTVTIKFDDKTFRYWNMKTNKWEVEGGVYSIMIGASCADIRFQDSLAIIGTTEVMPYYTNRVSSYVEGKIQQVGNEEYETILGHSIPDGSWSGELGMNDALCQMYYAKSGIARFICKKLGEKLKKSEAAGIPDLNTLFQYNMPFRAIAKMTGGMVSMEMVEGLLKVVNGHFSGLGKVISGFFRNQKLNKQYEKDLEEQK</sequence>
<dbReference type="InterPro" id="IPR050288">
    <property type="entry name" value="Cellulose_deg_GH3"/>
</dbReference>